<dbReference type="Proteomes" id="UP000271889">
    <property type="component" value="Unassembled WGS sequence"/>
</dbReference>
<dbReference type="PROSITE" id="PS00232">
    <property type="entry name" value="CADHERIN_1"/>
    <property type="match status" value="1"/>
</dbReference>
<gene>
    <name evidence="3" type="ORF">CGOC_LOCUS12620</name>
</gene>
<dbReference type="OrthoDB" id="6252479at2759"/>
<evidence type="ECO:0000313" key="3">
    <source>
        <dbReference type="EMBL" id="VDN34405.1"/>
    </source>
</evidence>
<dbReference type="InterPro" id="IPR020894">
    <property type="entry name" value="Cadherin_CS"/>
</dbReference>
<dbReference type="SUPFAM" id="SSF49313">
    <property type="entry name" value="Cadherin-like"/>
    <property type="match status" value="1"/>
</dbReference>
<accession>A0A3P7MX63</accession>
<dbReference type="InterPro" id="IPR015919">
    <property type="entry name" value="Cadherin-like_sf"/>
</dbReference>
<dbReference type="Gene3D" id="2.60.40.60">
    <property type="entry name" value="Cadherins"/>
    <property type="match status" value="1"/>
</dbReference>
<reference evidence="3 4" key="1">
    <citation type="submission" date="2018-11" db="EMBL/GenBank/DDBJ databases">
        <authorList>
            <consortium name="Pathogen Informatics"/>
        </authorList>
    </citation>
    <scope>NUCLEOTIDE SEQUENCE [LARGE SCALE GENOMIC DNA]</scope>
</reference>
<name>A0A3P7MX63_CYLGO</name>
<evidence type="ECO:0000313" key="4">
    <source>
        <dbReference type="Proteomes" id="UP000271889"/>
    </source>
</evidence>
<keyword evidence="2" id="KW-0472">Membrane</keyword>
<dbReference type="GO" id="GO:0005886">
    <property type="term" value="C:plasma membrane"/>
    <property type="evidence" value="ECO:0007669"/>
    <property type="project" value="InterPro"/>
</dbReference>
<dbReference type="GO" id="GO:0005509">
    <property type="term" value="F:calcium ion binding"/>
    <property type="evidence" value="ECO:0007669"/>
    <property type="project" value="InterPro"/>
</dbReference>
<protein>
    <recommendedName>
        <fullName evidence="5">Cadherin domain-containing protein</fullName>
    </recommendedName>
</protein>
<sequence length="187" mass="20633">MFSFVGQLTAPVQITINVQDVNDNQPHLEVSDNHIRLSNNRLISPFFVQILDDDSPTASENRLSLAGSAAGFLGLSKISENLYQVDVIGFAPSGKHDLEITVSDDVFSDKVTVNVQAQNSRSHARFRRPKYSKTVTADKIHEGNQLLQVELEGVPIDEARFVILQGNPGWLSIDDYGGRIGIAKFIK</sequence>
<keyword evidence="4" id="KW-1185">Reference proteome</keyword>
<evidence type="ECO:0000256" key="2">
    <source>
        <dbReference type="ARBA" id="ARBA00023136"/>
    </source>
</evidence>
<dbReference type="GO" id="GO:0007155">
    <property type="term" value="P:cell adhesion"/>
    <property type="evidence" value="ECO:0007669"/>
    <property type="project" value="InterPro"/>
</dbReference>
<dbReference type="EMBL" id="UYRV01124531">
    <property type="protein sequence ID" value="VDN34405.1"/>
    <property type="molecule type" value="Genomic_DNA"/>
</dbReference>
<proteinExistence type="predicted"/>
<evidence type="ECO:0000256" key="1">
    <source>
        <dbReference type="ARBA" id="ARBA00004370"/>
    </source>
</evidence>
<organism evidence="3 4">
    <name type="scientific">Cylicostephanus goldi</name>
    <name type="common">Nematode worm</name>
    <dbReference type="NCBI Taxonomy" id="71465"/>
    <lineage>
        <taxon>Eukaryota</taxon>
        <taxon>Metazoa</taxon>
        <taxon>Ecdysozoa</taxon>
        <taxon>Nematoda</taxon>
        <taxon>Chromadorea</taxon>
        <taxon>Rhabditida</taxon>
        <taxon>Rhabditina</taxon>
        <taxon>Rhabditomorpha</taxon>
        <taxon>Strongyloidea</taxon>
        <taxon>Strongylidae</taxon>
        <taxon>Cylicostephanus</taxon>
    </lineage>
</organism>
<dbReference type="AlphaFoldDB" id="A0A3P7MX63"/>
<comment type="subcellular location">
    <subcellularLocation>
        <location evidence="1">Membrane</location>
    </subcellularLocation>
</comment>
<evidence type="ECO:0008006" key="5">
    <source>
        <dbReference type="Google" id="ProtNLM"/>
    </source>
</evidence>